<dbReference type="EMBL" id="CAJPWZ010000520">
    <property type="protein sequence ID" value="CAG2195443.1"/>
    <property type="molecule type" value="Genomic_DNA"/>
</dbReference>
<sequence length="423" mass="48006">MHAWLILLHLLSADDLIDNRPLFIGIMEHEGGNPFACRVAAPFGNTHRQAAELGYHSLGMLSSSASSIENKKQKLPQGFQYGFTWTQPMVKEYFNIEWVGDLSGEDVLQMGGISTKLNPVQAEYLSDLEHIITFNEAPQLGNIRSRSKPLKLVLQEILTKVSPDSEYYKNLKKLSGHQCLLSSGRNITAFIRNMEKYVQLIEEKDELCPCGFYQDLAGRFTDMFLFVEFNPLSSVWENLKGVDVTTKPDLRLSTNKSNGLALSVNELKVNRLKIEEEDYQGPPPKKRKWSWHPNSSQDHPDTSVVKRLGPGKISFTDQVEGQHAGQLLVDLHSMKEKLTDSCKNYVMPGMVIEGTSIAMTMLVISKTHFDKIKNNEPLGEEDKGKIYFSWFYDFMMESQRSNLIKLLLSLNNTSDFRSKEVTT</sequence>
<evidence type="ECO:0000313" key="4">
    <source>
        <dbReference type="Proteomes" id="UP000683360"/>
    </source>
</evidence>
<evidence type="ECO:0000256" key="2">
    <source>
        <dbReference type="SAM" id="SignalP"/>
    </source>
</evidence>
<gene>
    <name evidence="3" type="ORF">MEDL_10419</name>
</gene>
<dbReference type="AlphaFoldDB" id="A0A8S3QIS4"/>
<evidence type="ECO:0000256" key="1">
    <source>
        <dbReference type="SAM" id="MobiDB-lite"/>
    </source>
</evidence>
<feature type="chain" id="PRO_5035876181" evidence="2">
    <location>
        <begin position="20"/>
        <end position="423"/>
    </location>
</feature>
<protein>
    <submittedName>
        <fullName evidence="3">Uncharacterized protein</fullName>
    </submittedName>
</protein>
<feature type="region of interest" description="Disordered" evidence="1">
    <location>
        <begin position="275"/>
        <end position="303"/>
    </location>
</feature>
<feature type="signal peptide" evidence="2">
    <location>
        <begin position="1"/>
        <end position="19"/>
    </location>
</feature>
<accession>A0A8S3QIS4</accession>
<reference evidence="3" key="1">
    <citation type="submission" date="2021-03" db="EMBL/GenBank/DDBJ databases">
        <authorList>
            <person name="Bekaert M."/>
        </authorList>
    </citation>
    <scope>NUCLEOTIDE SEQUENCE</scope>
</reference>
<keyword evidence="4" id="KW-1185">Reference proteome</keyword>
<keyword evidence="2" id="KW-0732">Signal</keyword>
<dbReference type="OrthoDB" id="10280287at2759"/>
<proteinExistence type="predicted"/>
<evidence type="ECO:0000313" key="3">
    <source>
        <dbReference type="EMBL" id="CAG2195443.1"/>
    </source>
</evidence>
<dbReference type="Proteomes" id="UP000683360">
    <property type="component" value="Unassembled WGS sequence"/>
</dbReference>
<comment type="caution">
    <text evidence="3">The sequence shown here is derived from an EMBL/GenBank/DDBJ whole genome shotgun (WGS) entry which is preliminary data.</text>
</comment>
<name>A0A8S3QIS4_MYTED</name>
<organism evidence="3 4">
    <name type="scientific">Mytilus edulis</name>
    <name type="common">Blue mussel</name>
    <dbReference type="NCBI Taxonomy" id="6550"/>
    <lineage>
        <taxon>Eukaryota</taxon>
        <taxon>Metazoa</taxon>
        <taxon>Spiralia</taxon>
        <taxon>Lophotrochozoa</taxon>
        <taxon>Mollusca</taxon>
        <taxon>Bivalvia</taxon>
        <taxon>Autobranchia</taxon>
        <taxon>Pteriomorphia</taxon>
        <taxon>Mytilida</taxon>
        <taxon>Mytiloidea</taxon>
        <taxon>Mytilidae</taxon>
        <taxon>Mytilinae</taxon>
        <taxon>Mytilus</taxon>
    </lineage>
</organism>